<protein>
    <recommendedName>
        <fullName evidence="2">protein-tyrosine-phosphatase</fullName>
        <ecNumber evidence="2">3.1.3.48</ecNumber>
    </recommendedName>
</protein>
<dbReference type="InterPro" id="IPR003595">
    <property type="entry name" value="Tyr_Pase_cat"/>
</dbReference>
<dbReference type="SMART" id="SM00404">
    <property type="entry name" value="PTPc_motif"/>
    <property type="match status" value="2"/>
</dbReference>
<comment type="similarity">
    <text evidence="1">Belongs to the protein-tyrosine phosphatase family.</text>
</comment>
<dbReference type="SUPFAM" id="SSF52799">
    <property type="entry name" value="(Phosphotyrosine protein) phosphatases II"/>
    <property type="match status" value="2"/>
</dbReference>
<evidence type="ECO:0000313" key="8">
    <source>
        <dbReference type="RefSeq" id="XP_022250265.1"/>
    </source>
</evidence>
<dbReference type="RefSeq" id="XP_022250266.1">
    <property type="nucleotide sequence ID" value="XM_022394558.1"/>
</dbReference>
<dbReference type="PRINTS" id="PR00700">
    <property type="entry name" value="PRTYPHPHTASE"/>
</dbReference>
<evidence type="ECO:0000313" key="7">
    <source>
        <dbReference type="Proteomes" id="UP000694941"/>
    </source>
</evidence>
<keyword evidence="3" id="KW-0378">Hydrolase</keyword>
<keyword evidence="7" id="KW-1185">Reference proteome</keyword>
<evidence type="ECO:0000256" key="2">
    <source>
        <dbReference type="ARBA" id="ARBA00013064"/>
    </source>
</evidence>
<evidence type="ECO:0000256" key="3">
    <source>
        <dbReference type="ARBA" id="ARBA00022801"/>
    </source>
</evidence>
<organism evidence="7 8">
    <name type="scientific">Limulus polyphemus</name>
    <name type="common">Atlantic horseshoe crab</name>
    <dbReference type="NCBI Taxonomy" id="6850"/>
    <lineage>
        <taxon>Eukaryota</taxon>
        <taxon>Metazoa</taxon>
        <taxon>Ecdysozoa</taxon>
        <taxon>Arthropoda</taxon>
        <taxon>Chelicerata</taxon>
        <taxon>Merostomata</taxon>
        <taxon>Xiphosura</taxon>
        <taxon>Limulidae</taxon>
        <taxon>Limulus</taxon>
    </lineage>
</organism>
<keyword evidence="4" id="KW-0904">Protein phosphatase</keyword>
<dbReference type="PROSITE" id="PS50055">
    <property type="entry name" value="TYR_PHOSPHATASE_PTP"/>
    <property type="match status" value="2"/>
</dbReference>
<dbReference type="PROSITE" id="PS50056">
    <property type="entry name" value="TYR_PHOSPHATASE_2"/>
    <property type="match status" value="2"/>
</dbReference>
<dbReference type="Proteomes" id="UP000694941">
    <property type="component" value="Unplaced"/>
</dbReference>
<dbReference type="InterPro" id="IPR016130">
    <property type="entry name" value="Tyr_Pase_AS"/>
</dbReference>
<sequence>MAKEPNNNLDIPSVEVSGLEIQHYDSPPGAEKQHVVKLEDLEKYVKTMSENGGFAEQYNMLKTGQLKDWTAGLKLENKNKNRYSTLLPYDETRVVLNPLKNDPNSDYINANYIDGYNAPKAYICTQGPLENTVADFWRLVWQGEICKIIMTCNVIEECKKKCEKYWPDTTSKHGDISITLLSQQEFVDYTIRTFKLHKSGISAGRQVIQFHFTAWPDHGVPSCSFSLVKVLKLVKNYRPASKASILLHCSAGVGRTGTLVLLDSALQMIKSEHNVDVLGLLYKLRQQRVNLVETVEQYAFVHRSLVEILFGDNPCKPADQLPLYLNKLRKASSQKKTTGLQIQFEHLRKETTKFQEEEDKVIITSHSENKTKDRSSDSVTLDCVKPSTFSCTSTNYQNVARVHGYGQKEAIIVTQYPLPSISKDFWQLVYDSSSQTLVVLNELTDSDECCSTFWPESGSQYYGNLKVNHVGTDRDNDMIIRSLKLKNPTKNQTSRTIKMFHLRGWQKEDIAPPKVESIVRILYKVDRWQHKSRGKPTIVMCMDGVSASGIYCATSFLFQQKQLEKEMDVFEAVRTIRINRPNFIHSVEQYRWVYEVACGFGRVKPPY</sequence>
<dbReference type="PANTHER" id="PTHR19134">
    <property type="entry name" value="RECEPTOR-TYPE TYROSINE-PROTEIN PHOSPHATASE"/>
    <property type="match status" value="1"/>
</dbReference>
<dbReference type="PROSITE" id="PS00383">
    <property type="entry name" value="TYR_PHOSPHATASE_1"/>
    <property type="match status" value="1"/>
</dbReference>
<dbReference type="InterPro" id="IPR050348">
    <property type="entry name" value="Protein-Tyr_Phosphatase"/>
</dbReference>
<evidence type="ECO:0000313" key="9">
    <source>
        <dbReference type="RefSeq" id="XP_022250266.1"/>
    </source>
</evidence>
<feature type="domain" description="Tyrosine specific protein phosphatases" evidence="6">
    <location>
        <begin position="516"/>
        <end position="591"/>
    </location>
</feature>
<evidence type="ECO:0000259" key="5">
    <source>
        <dbReference type="PROSITE" id="PS50055"/>
    </source>
</evidence>
<evidence type="ECO:0000256" key="4">
    <source>
        <dbReference type="ARBA" id="ARBA00022912"/>
    </source>
</evidence>
<name>A0ABM1T309_LIMPO</name>
<feature type="domain" description="Tyrosine-protein phosphatase" evidence="5">
    <location>
        <begin position="54"/>
        <end position="308"/>
    </location>
</feature>
<dbReference type="Gene3D" id="3.90.190.10">
    <property type="entry name" value="Protein tyrosine phosphatase superfamily"/>
    <property type="match status" value="2"/>
</dbReference>
<dbReference type="EC" id="3.1.3.48" evidence="2"/>
<dbReference type="Pfam" id="PF00102">
    <property type="entry name" value="Y_phosphatase"/>
    <property type="match status" value="2"/>
</dbReference>
<accession>A0ABM1T309</accession>
<dbReference type="GeneID" id="106466526"/>
<evidence type="ECO:0000259" key="6">
    <source>
        <dbReference type="PROSITE" id="PS50056"/>
    </source>
</evidence>
<evidence type="ECO:0000256" key="1">
    <source>
        <dbReference type="ARBA" id="ARBA00009580"/>
    </source>
</evidence>
<dbReference type="PANTHER" id="PTHR19134:SF562">
    <property type="entry name" value="PROTEIN-TYROSINE-PHOSPHATASE"/>
    <property type="match status" value="1"/>
</dbReference>
<dbReference type="RefSeq" id="XP_022250265.1">
    <property type="nucleotide sequence ID" value="XM_022394557.1"/>
</dbReference>
<dbReference type="InterPro" id="IPR000242">
    <property type="entry name" value="PTP_cat"/>
</dbReference>
<feature type="domain" description="Tyrosine specific protein phosphatases" evidence="6">
    <location>
        <begin position="228"/>
        <end position="299"/>
    </location>
</feature>
<reference evidence="8 9" key="1">
    <citation type="submission" date="2025-05" db="UniProtKB">
        <authorList>
            <consortium name="RefSeq"/>
        </authorList>
    </citation>
    <scope>IDENTIFICATION</scope>
    <source>
        <tissue evidence="8 9">Muscle</tissue>
    </source>
</reference>
<dbReference type="InterPro" id="IPR000387">
    <property type="entry name" value="Tyr_Pase_dom"/>
</dbReference>
<feature type="domain" description="Tyrosine-protein phosphatase" evidence="5">
    <location>
        <begin position="340"/>
        <end position="600"/>
    </location>
</feature>
<dbReference type="InterPro" id="IPR029021">
    <property type="entry name" value="Prot-tyrosine_phosphatase-like"/>
</dbReference>
<dbReference type="SMART" id="SM00194">
    <property type="entry name" value="PTPc"/>
    <property type="match status" value="2"/>
</dbReference>
<proteinExistence type="inferred from homology"/>
<gene>
    <name evidence="8 9" type="primary">LOC106466526</name>
</gene>